<keyword evidence="4" id="KW-1185">Reference proteome</keyword>
<evidence type="ECO:0000313" key="4">
    <source>
        <dbReference type="Proteomes" id="UP001151760"/>
    </source>
</evidence>
<dbReference type="PANTHER" id="PTHR34681">
    <property type="entry name" value="UVEAL AUTOANTIGEN WITH COILED-COIL/ANKYRIN"/>
    <property type="match status" value="1"/>
</dbReference>
<dbReference type="Proteomes" id="UP001151760">
    <property type="component" value="Unassembled WGS sequence"/>
</dbReference>
<protein>
    <submittedName>
        <fullName evidence="3">Uncharacterized protein</fullName>
    </submittedName>
</protein>
<accession>A0ABQ5HAU1</accession>
<feature type="compositionally biased region" description="Basic and acidic residues" evidence="2">
    <location>
        <begin position="183"/>
        <end position="198"/>
    </location>
</feature>
<dbReference type="Gene3D" id="1.20.1170.10">
    <property type="match status" value="1"/>
</dbReference>
<feature type="region of interest" description="Disordered" evidence="2">
    <location>
        <begin position="179"/>
        <end position="198"/>
    </location>
</feature>
<reference evidence="3" key="2">
    <citation type="submission" date="2022-01" db="EMBL/GenBank/DDBJ databases">
        <authorList>
            <person name="Yamashiro T."/>
            <person name="Shiraishi A."/>
            <person name="Satake H."/>
            <person name="Nakayama K."/>
        </authorList>
    </citation>
    <scope>NUCLEOTIDE SEQUENCE</scope>
</reference>
<dbReference type="EMBL" id="BQNB010019366">
    <property type="protein sequence ID" value="GJT84521.1"/>
    <property type="molecule type" value="Genomic_DNA"/>
</dbReference>
<dbReference type="PANTHER" id="PTHR34681:SF2">
    <property type="entry name" value="UVEAL AUTOANTIGEN WITH COILED-COIL_ANKYRIN"/>
    <property type="match status" value="1"/>
</dbReference>
<evidence type="ECO:0000256" key="2">
    <source>
        <dbReference type="SAM" id="MobiDB-lite"/>
    </source>
</evidence>
<feature type="coiled-coil region" evidence="1">
    <location>
        <begin position="100"/>
        <end position="170"/>
    </location>
</feature>
<comment type="caution">
    <text evidence="3">The sequence shown here is derived from an EMBL/GenBank/DDBJ whole genome shotgun (WGS) entry which is preliminary data.</text>
</comment>
<evidence type="ECO:0000256" key="1">
    <source>
        <dbReference type="SAM" id="Coils"/>
    </source>
</evidence>
<sequence length="198" mass="22338">MDNSGRGRVVLSVVRHVRKQHHRKRYEEHGLLVKGSTHGGLNLNEEADGSGEEVREVQPIRRDRAKKKAFASSRFEYSSVAGGGLVNLKKENVTPVNSKIAELSESRAELLNRIQNLKNDLQSWRSKLDTQVKSYRDELSDLKKTLNVEVDQLRSEFQELRTTLQQQQEDVTVSLKNLGDVSGDVKDTEGSKVEGETI</sequence>
<keyword evidence="1" id="KW-0175">Coiled coil</keyword>
<evidence type="ECO:0000313" key="3">
    <source>
        <dbReference type="EMBL" id="GJT84521.1"/>
    </source>
</evidence>
<gene>
    <name evidence="3" type="ORF">Tco_1066238</name>
</gene>
<name>A0ABQ5HAU1_9ASTR</name>
<dbReference type="SUPFAM" id="SSF58100">
    <property type="entry name" value="Bacterial hemolysins"/>
    <property type="match status" value="1"/>
</dbReference>
<organism evidence="3 4">
    <name type="scientific">Tanacetum coccineum</name>
    <dbReference type="NCBI Taxonomy" id="301880"/>
    <lineage>
        <taxon>Eukaryota</taxon>
        <taxon>Viridiplantae</taxon>
        <taxon>Streptophyta</taxon>
        <taxon>Embryophyta</taxon>
        <taxon>Tracheophyta</taxon>
        <taxon>Spermatophyta</taxon>
        <taxon>Magnoliopsida</taxon>
        <taxon>eudicotyledons</taxon>
        <taxon>Gunneridae</taxon>
        <taxon>Pentapetalae</taxon>
        <taxon>asterids</taxon>
        <taxon>campanulids</taxon>
        <taxon>Asterales</taxon>
        <taxon>Asteraceae</taxon>
        <taxon>Asteroideae</taxon>
        <taxon>Anthemideae</taxon>
        <taxon>Anthemidinae</taxon>
        <taxon>Tanacetum</taxon>
    </lineage>
</organism>
<proteinExistence type="predicted"/>
<reference evidence="3" key="1">
    <citation type="journal article" date="2022" name="Int. J. Mol. Sci.">
        <title>Draft Genome of Tanacetum Coccineum: Genomic Comparison of Closely Related Tanacetum-Family Plants.</title>
        <authorList>
            <person name="Yamashiro T."/>
            <person name="Shiraishi A."/>
            <person name="Nakayama K."/>
            <person name="Satake H."/>
        </authorList>
    </citation>
    <scope>NUCLEOTIDE SEQUENCE</scope>
</reference>